<dbReference type="EMBL" id="JAYKXP010000078">
    <property type="protein sequence ID" value="KAK7030304.1"/>
    <property type="molecule type" value="Genomic_DNA"/>
</dbReference>
<organism evidence="2 3">
    <name type="scientific">Paramarasmius palmivorus</name>
    <dbReference type="NCBI Taxonomy" id="297713"/>
    <lineage>
        <taxon>Eukaryota</taxon>
        <taxon>Fungi</taxon>
        <taxon>Dikarya</taxon>
        <taxon>Basidiomycota</taxon>
        <taxon>Agaricomycotina</taxon>
        <taxon>Agaricomycetes</taxon>
        <taxon>Agaricomycetidae</taxon>
        <taxon>Agaricales</taxon>
        <taxon>Marasmiineae</taxon>
        <taxon>Marasmiaceae</taxon>
        <taxon>Paramarasmius</taxon>
    </lineage>
</organism>
<sequence length="411" mass="45884">MLTSIISPTSHSQNTSEASPCGATPCNPLASASDPENKRSQSHSKVQSKANRRKQRAAAKAQKTPETYAPPPSKKARTQEIVNLDVTMDQLRASDNGFTGYHSEYGSQRYSLEDMVGDRSKFKFQKLEWDGRCDMVLVTKEGYQITHCIGSADTQSWPIAAQRAADKLDSAKPRFTGKLLRNRRGDFDALSAGISCDQGMTEPRVVGQANATNATIVADLLRDPDVTRLAGYQSSMFYHCQPTLYEQYASNRIKLKEKIPSLFWNFANSIFAHVTFNFGPQTVCVQHTDFGNHADGFCAITALSPAVGGYDYKKGGHLILWDLRLVIEFPPGTTILLLSAVLRHSNVAIGETERRFSFTQYTAGSLFRWVERGFRLEKDFWASLTSNEVKAEKAKDKSRWRSAFVNFTKYA</sequence>
<dbReference type="Proteomes" id="UP001383192">
    <property type="component" value="Unassembled WGS sequence"/>
</dbReference>
<dbReference type="AlphaFoldDB" id="A0AAW0BWJ7"/>
<feature type="region of interest" description="Disordered" evidence="1">
    <location>
        <begin position="1"/>
        <end position="78"/>
    </location>
</feature>
<protein>
    <submittedName>
        <fullName evidence="2">Uncharacterized protein</fullName>
    </submittedName>
</protein>
<accession>A0AAW0BWJ7</accession>
<evidence type="ECO:0000313" key="3">
    <source>
        <dbReference type="Proteomes" id="UP001383192"/>
    </source>
</evidence>
<proteinExistence type="predicted"/>
<comment type="caution">
    <text evidence="2">The sequence shown here is derived from an EMBL/GenBank/DDBJ whole genome shotgun (WGS) entry which is preliminary data.</text>
</comment>
<name>A0AAW0BWJ7_9AGAR</name>
<evidence type="ECO:0000256" key="1">
    <source>
        <dbReference type="SAM" id="MobiDB-lite"/>
    </source>
</evidence>
<evidence type="ECO:0000313" key="2">
    <source>
        <dbReference type="EMBL" id="KAK7030304.1"/>
    </source>
</evidence>
<keyword evidence="3" id="KW-1185">Reference proteome</keyword>
<gene>
    <name evidence="2" type="ORF">VNI00_014226</name>
</gene>
<feature type="compositionally biased region" description="Polar residues" evidence="1">
    <location>
        <begin position="1"/>
        <end position="18"/>
    </location>
</feature>
<reference evidence="2 3" key="1">
    <citation type="submission" date="2024-01" db="EMBL/GenBank/DDBJ databases">
        <title>A draft genome for a cacao thread blight-causing isolate of Paramarasmius palmivorus.</title>
        <authorList>
            <person name="Baruah I.K."/>
            <person name="Bukari Y."/>
            <person name="Amoako-Attah I."/>
            <person name="Meinhardt L.W."/>
            <person name="Bailey B.A."/>
            <person name="Cohen S.P."/>
        </authorList>
    </citation>
    <scope>NUCLEOTIDE SEQUENCE [LARGE SCALE GENOMIC DNA]</scope>
    <source>
        <strain evidence="2 3">GH-12</strain>
    </source>
</reference>
<dbReference type="Gene3D" id="3.60.130.30">
    <property type="match status" value="1"/>
</dbReference>